<evidence type="ECO:0000313" key="2">
    <source>
        <dbReference type="Proteomes" id="UP001227268"/>
    </source>
</evidence>
<gene>
    <name evidence="1" type="ORF">QFC21_001307</name>
</gene>
<proteinExistence type="predicted"/>
<comment type="caution">
    <text evidence="1">The sequence shown here is derived from an EMBL/GenBank/DDBJ whole genome shotgun (WGS) entry which is preliminary data.</text>
</comment>
<accession>A0ACC2W362</accession>
<sequence length="92" mass="10305">MPPLGVRDLTMPAAAFTMVFVLGSFIYSSIGSAKEIAANQKAKNYERALEQRKHLGMDVWDQKAERERLRKEKGWASNAPPGTQTRPAEEEV</sequence>
<reference evidence="1" key="1">
    <citation type="submission" date="2023-04" db="EMBL/GenBank/DDBJ databases">
        <title>Draft Genome sequencing of Naganishia species isolated from polar environments using Oxford Nanopore Technology.</title>
        <authorList>
            <person name="Leo P."/>
            <person name="Venkateswaran K."/>
        </authorList>
    </citation>
    <scope>NUCLEOTIDE SEQUENCE</scope>
    <source>
        <strain evidence="1">MNA-CCFEE 5423</strain>
    </source>
</reference>
<keyword evidence="2" id="KW-1185">Reference proteome</keyword>
<dbReference type="EMBL" id="JASBWT010000003">
    <property type="protein sequence ID" value="KAJ9106164.1"/>
    <property type="molecule type" value="Genomic_DNA"/>
</dbReference>
<dbReference type="Proteomes" id="UP001227268">
    <property type="component" value="Unassembled WGS sequence"/>
</dbReference>
<organism evidence="1 2">
    <name type="scientific">Naganishia friedmannii</name>
    <dbReference type="NCBI Taxonomy" id="89922"/>
    <lineage>
        <taxon>Eukaryota</taxon>
        <taxon>Fungi</taxon>
        <taxon>Dikarya</taxon>
        <taxon>Basidiomycota</taxon>
        <taxon>Agaricomycotina</taxon>
        <taxon>Tremellomycetes</taxon>
        <taxon>Filobasidiales</taxon>
        <taxon>Filobasidiaceae</taxon>
        <taxon>Naganishia</taxon>
    </lineage>
</organism>
<evidence type="ECO:0000313" key="1">
    <source>
        <dbReference type="EMBL" id="KAJ9106164.1"/>
    </source>
</evidence>
<protein>
    <submittedName>
        <fullName evidence="1">Uncharacterized protein</fullName>
    </submittedName>
</protein>
<name>A0ACC2W362_9TREE</name>